<reference evidence="5 9" key="3">
    <citation type="submission" date="2019-06" db="EMBL/GenBank/DDBJ databases">
        <title>Whole geneome sequnce of Mycobacteroides chelonae M77 isolated from bovine milk from Meghalaya, India.</title>
        <authorList>
            <person name="Vise E."/>
            <person name="Das S."/>
            <person name="Garg A."/>
            <person name="Ghatak S."/>
            <person name="Shakuntala I."/>
            <person name="Milton A.A.P."/>
            <person name="Karam A."/>
            <person name="Sanjukta R."/>
            <person name="Puro K."/>
            <person name="Sen A."/>
        </authorList>
    </citation>
    <scope>NUCLEOTIDE SEQUENCE [LARGE SCALE GENOMIC DNA]</scope>
    <source>
        <strain evidence="5 9">M77</strain>
    </source>
</reference>
<dbReference type="GeneID" id="31679048"/>
<dbReference type="PATRIC" id="fig|1774.35.peg.1429"/>
<proteinExistence type="predicted"/>
<evidence type="ECO:0000313" key="2">
    <source>
        <dbReference type="EMBL" id="OHT55271.1"/>
    </source>
</evidence>
<reference evidence="6 7" key="2">
    <citation type="submission" date="2016-10" db="EMBL/GenBank/DDBJ databases">
        <title>Evaluation of Human, Veterinary and Environmental Mycobacterium chelonae Isolates by Core Genome Phylogenomic Analysis, Targeted Gene Comparison, and Anti-microbial Susceptibility Patterns: A Tale of Mistaken Identities.</title>
        <authorList>
            <person name="Fogelson S.B."/>
            <person name="Camus A.C."/>
            <person name="Lorenz W."/>
            <person name="Vasireddy R."/>
            <person name="Vasireddy S."/>
            <person name="Smith T."/>
            <person name="Brown-Elliott B.A."/>
            <person name="Wallace R.J.Jr."/>
            <person name="Hasan N.A."/>
            <person name="Reischl U."/>
            <person name="Sanchez S."/>
        </authorList>
    </citation>
    <scope>NUCLEOTIDE SEQUENCE [LARGE SCALE GENOMIC DNA]</scope>
    <source>
        <strain evidence="3 7">15515</strain>
        <strain evidence="4 6">15518</strain>
    </source>
</reference>
<keyword evidence="6" id="KW-1185">Reference proteome</keyword>
<evidence type="ECO:0000313" key="7">
    <source>
        <dbReference type="Proteomes" id="UP000180043"/>
    </source>
</evidence>
<evidence type="ECO:0000313" key="9">
    <source>
        <dbReference type="Proteomes" id="UP000317728"/>
    </source>
</evidence>
<protein>
    <submittedName>
        <fullName evidence="5">DUF3618 domain-containing protein</fullName>
    </submittedName>
</protein>
<dbReference type="EMBL" id="CP041150">
    <property type="protein sequence ID" value="QDF70088.1"/>
    <property type="molecule type" value="Genomic_DNA"/>
</dbReference>
<evidence type="ECO:0000313" key="5">
    <source>
        <dbReference type="EMBL" id="QDF70088.1"/>
    </source>
</evidence>
<organism evidence="3 7">
    <name type="scientific">Mycobacteroides chelonae</name>
    <name type="common">Mycobacterium chelonae</name>
    <dbReference type="NCBI Taxonomy" id="1774"/>
    <lineage>
        <taxon>Bacteria</taxon>
        <taxon>Bacillati</taxon>
        <taxon>Actinomycetota</taxon>
        <taxon>Actinomycetes</taxon>
        <taxon>Mycobacteriales</taxon>
        <taxon>Mycobacteriaceae</taxon>
        <taxon>Mycobacteroides</taxon>
    </lineage>
</organism>
<dbReference type="InterPro" id="IPR022062">
    <property type="entry name" value="DUF3618"/>
</dbReference>
<dbReference type="Proteomes" id="UP000179441">
    <property type="component" value="Unassembled WGS sequence"/>
</dbReference>
<dbReference type="Proteomes" id="UP000180113">
    <property type="component" value="Unassembled WGS sequence"/>
</dbReference>
<evidence type="ECO:0000256" key="1">
    <source>
        <dbReference type="SAM" id="Phobius"/>
    </source>
</evidence>
<evidence type="ECO:0000313" key="4">
    <source>
        <dbReference type="EMBL" id="OHU77711.1"/>
    </source>
</evidence>
<dbReference type="Pfam" id="PF12277">
    <property type="entry name" value="DUF3618"/>
    <property type="match status" value="1"/>
</dbReference>
<keyword evidence="1" id="KW-0472">Membrane</keyword>
<dbReference type="EMBL" id="MLHW01000001">
    <property type="protein sequence ID" value="OHT55271.1"/>
    <property type="molecule type" value="Genomic_DNA"/>
</dbReference>
<dbReference type="EMBL" id="MLIQ01000011">
    <property type="protein sequence ID" value="OHU59924.1"/>
    <property type="molecule type" value="Genomic_DNA"/>
</dbReference>
<gene>
    <name evidence="2" type="ORF">BKG62_03635</name>
    <name evidence="3" type="ORF">BKG82_05210</name>
    <name evidence="4" type="ORF">BKG84_04165</name>
    <name evidence="5" type="ORF">FJK96_07980</name>
</gene>
<dbReference type="OrthoDB" id="5196933at2"/>
<reference evidence="2 8" key="1">
    <citation type="submission" date="2016-10" db="EMBL/GenBank/DDBJ databases">
        <title>Evaluation of Human, Animal and Environmental Mycobacterium chelonae Isolates by Core Genome Phylogenomic Analysis, Targeted Gene Comparison, and Anti-microbial Susceptibility Patterns: A Tale of Mistaken Identities.</title>
        <authorList>
            <person name="Fogelson S.B."/>
            <person name="Camus A.C."/>
            <person name="Lorenz W."/>
            <person name="Vasireddy R."/>
            <person name="Vasireddy S."/>
            <person name="Smith T."/>
            <person name="Brown-Elliott B.A."/>
            <person name="Wallace R.J.Jr."/>
            <person name="Hasan N.A."/>
            <person name="Reischl U."/>
            <person name="Sanchez S."/>
        </authorList>
    </citation>
    <scope>NUCLEOTIDE SEQUENCE [LARGE SCALE GENOMIC DNA]</scope>
    <source>
        <strain evidence="2 8">42895</strain>
    </source>
</reference>
<evidence type="ECO:0000313" key="8">
    <source>
        <dbReference type="Proteomes" id="UP000180113"/>
    </source>
</evidence>
<dbReference type="Proteomes" id="UP000317728">
    <property type="component" value="Chromosome"/>
</dbReference>
<keyword evidence="1" id="KW-0812">Transmembrane</keyword>
<evidence type="ECO:0000313" key="6">
    <source>
        <dbReference type="Proteomes" id="UP000179441"/>
    </source>
</evidence>
<dbReference type="RefSeq" id="WP_030094977.1">
    <property type="nucleotide sequence ID" value="NZ_BSAK01000026.1"/>
</dbReference>
<name>A0A0E3TQ36_MYCCH</name>
<dbReference type="EMBL" id="MLIS01000001">
    <property type="protein sequence ID" value="OHU77711.1"/>
    <property type="molecule type" value="Genomic_DNA"/>
</dbReference>
<evidence type="ECO:0000313" key="3">
    <source>
        <dbReference type="EMBL" id="OHU59924.1"/>
    </source>
</evidence>
<sequence>MARDPEAIKADIDKARDQLAATVDTLSDRANPQRLAEDAKASVLATLNKPAIKFTILGVGAVVAALVARKVVRKFRRD</sequence>
<dbReference type="Proteomes" id="UP000180043">
    <property type="component" value="Unassembled WGS sequence"/>
</dbReference>
<feature type="transmembrane region" description="Helical" evidence="1">
    <location>
        <begin position="51"/>
        <end position="68"/>
    </location>
</feature>
<accession>A0A0E3TQ36</accession>
<keyword evidence="1" id="KW-1133">Transmembrane helix</keyword>
<dbReference type="HOGENOM" id="CLU_164604_1_0_11"/>
<dbReference type="AlphaFoldDB" id="A0A0E3TQ36"/>